<proteinExistence type="predicted"/>
<dbReference type="Pfam" id="PF00135">
    <property type="entry name" value="COesterase"/>
    <property type="match status" value="1"/>
</dbReference>
<organism evidence="2 3">
    <name type="scientific">Fusarium equiseti</name>
    <name type="common">Fusarium scirpi</name>
    <dbReference type="NCBI Taxonomy" id="61235"/>
    <lineage>
        <taxon>Eukaryota</taxon>
        <taxon>Fungi</taxon>
        <taxon>Dikarya</taxon>
        <taxon>Ascomycota</taxon>
        <taxon>Pezizomycotina</taxon>
        <taxon>Sordariomycetes</taxon>
        <taxon>Hypocreomycetidae</taxon>
        <taxon>Hypocreales</taxon>
        <taxon>Nectriaceae</taxon>
        <taxon>Fusarium</taxon>
        <taxon>Fusarium incarnatum-equiseti species complex</taxon>
    </lineage>
</organism>
<dbReference type="EMBL" id="CAJSTJ010000066">
    <property type="protein sequence ID" value="CAG7555620.1"/>
    <property type="molecule type" value="Genomic_DNA"/>
</dbReference>
<name>A0A8J2NDF0_FUSEQ</name>
<gene>
    <name evidence="2" type="ORF">FEQUK3_LOCUS1317</name>
</gene>
<dbReference type="Proteomes" id="UP000693738">
    <property type="component" value="Unassembled WGS sequence"/>
</dbReference>
<feature type="domain" description="Carboxylesterase type B" evidence="1">
    <location>
        <begin position="42"/>
        <end position="105"/>
    </location>
</feature>
<protein>
    <recommendedName>
        <fullName evidence="1">Carboxylesterase type B domain-containing protein</fullName>
    </recommendedName>
</protein>
<sequence>MAEPVQRSKGVSLTWLAALPVLLAAAFTAYPDVFGRSGPKPAPSVTIKQGHIIGKFVDDGTFPEPLEGFMGIPYAIPPVGEKRSRHAEPVGASNETIEAYYLGPRYVPTRMCRVVLMVEDVPGNNLFLFWKIPFLDQIENQRIV</sequence>
<reference evidence="2" key="1">
    <citation type="submission" date="2021-05" db="EMBL/GenBank/DDBJ databases">
        <authorList>
            <person name="Khan N."/>
        </authorList>
    </citation>
    <scope>NUCLEOTIDE SEQUENCE</scope>
</reference>
<accession>A0A8J2NDF0</accession>
<evidence type="ECO:0000313" key="3">
    <source>
        <dbReference type="Proteomes" id="UP000693738"/>
    </source>
</evidence>
<dbReference type="AlphaFoldDB" id="A0A8J2NDF0"/>
<evidence type="ECO:0000259" key="1">
    <source>
        <dbReference type="Pfam" id="PF00135"/>
    </source>
</evidence>
<dbReference type="InterPro" id="IPR002018">
    <property type="entry name" value="CarbesteraseB"/>
</dbReference>
<comment type="caution">
    <text evidence="2">The sequence shown here is derived from an EMBL/GenBank/DDBJ whole genome shotgun (WGS) entry which is preliminary data.</text>
</comment>
<evidence type="ECO:0000313" key="2">
    <source>
        <dbReference type="EMBL" id="CAG7555620.1"/>
    </source>
</evidence>